<dbReference type="KEGG" id="gme:Gmet_1519"/>
<dbReference type="EMBL" id="CP000148">
    <property type="protein sequence ID" value="ABB31753.1"/>
    <property type="molecule type" value="Genomic_DNA"/>
</dbReference>
<dbReference type="eggNOG" id="COG0661">
    <property type="taxonomic scope" value="Bacteria"/>
</dbReference>
<dbReference type="InterPro" id="IPR011009">
    <property type="entry name" value="Kinase-like_dom_sf"/>
</dbReference>
<dbReference type="InterPro" id="IPR004147">
    <property type="entry name" value="ABC1_dom"/>
</dbReference>
<proteinExistence type="inferred from homology"/>
<evidence type="ECO:0000313" key="7">
    <source>
        <dbReference type="Proteomes" id="UP000007073"/>
    </source>
</evidence>
<keyword evidence="3" id="KW-0547">Nucleotide-binding</keyword>
<protein>
    <submittedName>
        <fullName evidence="6">Protein kinase, ABC1 domain-containing, putative</fullName>
    </submittedName>
</protein>
<evidence type="ECO:0000259" key="5">
    <source>
        <dbReference type="Pfam" id="PF03109"/>
    </source>
</evidence>
<evidence type="ECO:0000256" key="4">
    <source>
        <dbReference type="ARBA" id="ARBA00022840"/>
    </source>
</evidence>
<dbReference type="RefSeq" id="WP_004511548.1">
    <property type="nucleotide sequence ID" value="NC_007517.1"/>
</dbReference>
<keyword evidence="2" id="KW-0808">Transferase</keyword>
<dbReference type="PANTHER" id="PTHR43851:SF3">
    <property type="entry name" value="COENZYME Q8"/>
    <property type="match status" value="1"/>
</dbReference>
<evidence type="ECO:0000313" key="6">
    <source>
        <dbReference type="EMBL" id="ABB31753.1"/>
    </source>
</evidence>
<keyword evidence="7" id="KW-1185">Reference proteome</keyword>
<comment type="similarity">
    <text evidence="1">Belongs to the protein kinase superfamily. ADCK protein kinase family.</text>
</comment>
<keyword evidence="4" id="KW-0067">ATP-binding</keyword>
<dbReference type="SUPFAM" id="SSF56112">
    <property type="entry name" value="Protein kinase-like (PK-like)"/>
    <property type="match status" value="1"/>
</dbReference>
<dbReference type="InterPro" id="IPR034646">
    <property type="entry name" value="ADCK3_dom"/>
</dbReference>
<reference evidence="6 7" key="1">
    <citation type="submission" date="2005-10" db="EMBL/GenBank/DDBJ databases">
        <title>Complete sequence of Geobacter metallireducens GS-15.</title>
        <authorList>
            <consortium name="US DOE Joint Genome Institute"/>
            <person name="Copeland A."/>
            <person name="Lucas S."/>
            <person name="Lapidus A."/>
            <person name="Barry K."/>
            <person name="Detter J.C."/>
            <person name="Glavina T."/>
            <person name="Hammon N."/>
            <person name="Israni S."/>
            <person name="Pitluck S."/>
            <person name="Di Bartolo G."/>
            <person name="Chain P."/>
            <person name="Schmutz J."/>
            <person name="Larimer F."/>
            <person name="Land M."/>
            <person name="Kyrpides N."/>
            <person name="Ivanova N."/>
            <person name="Richardson P."/>
        </authorList>
    </citation>
    <scope>NUCLEOTIDE SEQUENCE [LARGE SCALE GENOMIC DNA]</scope>
    <source>
        <strain evidence="7">ATCC 53774 / DSM 7210 / GS-15</strain>
    </source>
</reference>
<dbReference type="CDD" id="cd13970">
    <property type="entry name" value="ABC1_ADCK3"/>
    <property type="match status" value="1"/>
</dbReference>
<dbReference type="STRING" id="269799.Gmet_1519"/>
<dbReference type="AlphaFoldDB" id="Q39VH1"/>
<dbReference type="Pfam" id="PF03109">
    <property type="entry name" value="ABC1"/>
    <property type="match status" value="1"/>
</dbReference>
<dbReference type="PANTHER" id="PTHR43851">
    <property type="match status" value="1"/>
</dbReference>
<name>Q39VH1_GEOMG</name>
<dbReference type="GO" id="GO:0005524">
    <property type="term" value="F:ATP binding"/>
    <property type="evidence" value="ECO:0007669"/>
    <property type="project" value="UniProtKB-KW"/>
</dbReference>
<keyword evidence="6" id="KW-0418">Kinase</keyword>
<dbReference type="GO" id="GO:0016301">
    <property type="term" value="F:kinase activity"/>
    <property type="evidence" value="ECO:0007669"/>
    <property type="project" value="UniProtKB-KW"/>
</dbReference>
<dbReference type="DNASU" id="3740119"/>
<reference evidence="6 7" key="2">
    <citation type="journal article" date="2009" name="BMC Microbiol.">
        <title>The genome sequence of Geobacter metallireducens: features of metabolism, physiology and regulation common and dissimilar to Geobacter sulfurreducens.</title>
        <authorList>
            <person name="Aklujkar M."/>
            <person name="Krushkal J."/>
            <person name="DiBartolo G."/>
            <person name="Lapidus A."/>
            <person name="Land M.L."/>
            <person name="Lovley D.R."/>
        </authorList>
    </citation>
    <scope>NUCLEOTIDE SEQUENCE [LARGE SCALE GENOMIC DNA]</scope>
    <source>
        <strain evidence="7">ATCC 53774 / DSM 7210 / GS-15</strain>
    </source>
</reference>
<gene>
    <name evidence="6" type="ordered locus">Gmet_1519</name>
</gene>
<dbReference type="GO" id="GO:0006744">
    <property type="term" value="P:ubiquinone biosynthetic process"/>
    <property type="evidence" value="ECO:0007669"/>
    <property type="project" value="TreeGrafter"/>
</dbReference>
<sequence>MKPEKRHATESMTMEALLDLLPKDAATDPTGRRLAELVTRIATKRVPVSSFSRIWNLGSLQARVTIGYVAYWLRSRFADSDEKQRLRNEAHLAAALRLFGTMGYLRGAVMKIGQLLANLPEVVPEEFAEVLSALHFEAPPMHFSLVRELFLDEFGREPEELFASFDRQAFAAASLGQVHRARLKSGEEVAVKIQYPGIARTIKADLRNLRLLLQPLCLTNDWQNTLDKLADIEQMLLMETDYEQEARFCREARLLFTTEDRVVVPRVFDDYSTKRVLTTEFLTGCHLDQFLAGNPSQAERDHFTTLLTVATMRIYYRLHWFCADPHPGNFIFMLDGRLGLIDFGCTRAMNGEEWRLICELEQAHQEEDAEQFDRVIARATLYDSPEAMGKEQLAVVRRNVLWNMEPWLKEGLFDFGDREFFMRGIDGLMELTRKRYTRGSPLYLWSTRFVLGGRAVCYQMRGRCEFQEIFRQESAWVCPEPPI</sequence>
<accession>Q39VH1</accession>
<evidence type="ECO:0000256" key="3">
    <source>
        <dbReference type="ARBA" id="ARBA00022741"/>
    </source>
</evidence>
<dbReference type="InterPro" id="IPR051409">
    <property type="entry name" value="Atypical_kinase_ADCK"/>
</dbReference>
<organism evidence="6 7">
    <name type="scientific">Geobacter metallireducens (strain ATCC 53774 / DSM 7210 / GS-15)</name>
    <dbReference type="NCBI Taxonomy" id="269799"/>
    <lineage>
        <taxon>Bacteria</taxon>
        <taxon>Pseudomonadati</taxon>
        <taxon>Thermodesulfobacteriota</taxon>
        <taxon>Desulfuromonadia</taxon>
        <taxon>Geobacterales</taxon>
        <taxon>Geobacteraceae</taxon>
        <taxon>Geobacter</taxon>
    </lineage>
</organism>
<evidence type="ECO:0000256" key="1">
    <source>
        <dbReference type="ARBA" id="ARBA00009670"/>
    </source>
</evidence>
<dbReference type="Proteomes" id="UP000007073">
    <property type="component" value="Chromosome"/>
</dbReference>
<evidence type="ECO:0000256" key="2">
    <source>
        <dbReference type="ARBA" id="ARBA00022679"/>
    </source>
</evidence>
<dbReference type="HOGENOM" id="CLU_006533_9_3_7"/>
<feature type="domain" description="ABC1 atypical kinase-like" evidence="5">
    <location>
        <begin position="134"/>
        <end position="372"/>
    </location>
</feature>